<reference evidence="2" key="1">
    <citation type="journal article" date="2022" name="Int. J. Mol. Sci.">
        <title>Draft Genome of Tanacetum Coccineum: Genomic Comparison of Closely Related Tanacetum-Family Plants.</title>
        <authorList>
            <person name="Yamashiro T."/>
            <person name="Shiraishi A."/>
            <person name="Nakayama K."/>
            <person name="Satake H."/>
        </authorList>
    </citation>
    <scope>NUCLEOTIDE SEQUENCE</scope>
</reference>
<feature type="region of interest" description="Disordered" evidence="1">
    <location>
        <begin position="147"/>
        <end position="173"/>
    </location>
</feature>
<reference evidence="2" key="2">
    <citation type="submission" date="2022-01" db="EMBL/GenBank/DDBJ databases">
        <authorList>
            <person name="Yamashiro T."/>
            <person name="Shiraishi A."/>
            <person name="Satake H."/>
            <person name="Nakayama K."/>
        </authorList>
    </citation>
    <scope>NUCLEOTIDE SEQUENCE</scope>
</reference>
<proteinExistence type="predicted"/>
<gene>
    <name evidence="2" type="ORF">Tco_0878586</name>
</gene>
<protein>
    <submittedName>
        <fullName evidence="2">Uncharacterized protein</fullName>
    </submittedName>
</protein>
<evidence type="ECO:0000256" key="1">
    <source>
        <dbReference type="SAM" id="MobiDB-lite"/>
    </source>
</evidence>
<name>A0ABQ5BYL4_9ASTR</name>
<sequence>MIGLCRKGLDYDGEAMWFRVERDTSRRLAALSCIIERETRRSRISSLRHGRSAEYGQGEGDTVCESERHKGTLLLCITDMRVISGYFFCRLWRAVRTRGVGGGSTREEEYIVVGVEIGMGFVEVGGVWSWGRVGRYGYIKNHKKTIKNKQAQTQERKSEQKSEAKPGKVKPSVKVVKSWSTKVNKTQNIPFKPINFQKNP</sequence>
<evidence type="ECO:0000313" key="2">
    <source>
        <dbReference type="EMBL" id="GJT19880.1"/>
    </source>
</evidence>
<comment type="caution">
    <text evidence="2">The sequence shown here is derived from an EMBL/GenBank/DDBJ whole genome shotgun (WGS) entry which is preliminary data.</text>
</comment>
<dbReference type="Proteomes" id="UP001151760">
    <property type="component" value="Unassembled WGS sequence"/>
</dbReference>
<evidence type="ECO:0000313" key="3">
    <source>
        <dbReference type="Proteomes" id="UP001151760"/>
    </source>
</evidence>
<accession>A0ABQ5BYL4</accession>
<organism evidence="2 3">
    <name type="scientific">Tanacetum coccineum</name>
    <dbReference type="NCBI Taxonomy" id="301880"/>
    <lineage>
        <taxon>Eukaryota</taxon>
        <taxon>Viridiplantae</taxon>
        <taxon>Streptophyta</taxon>
        <taxon>Embryophyta</taxon>
        <taxon>Tracheophyta</taxon>
        <taxon>Spermatophyta</taxon>
        <taxon>Magnoliopsida</taxon>
        <taxon>eudicotyledons</taxon>
        <taxon>Gunneridae</taxon>
        <taxon>Pentapetalae</taxon>
        <taxon>asterids</taxon>
        <taxon>campanulids</taxon>
        <taxon>Asterales</taxon>
        <taxon>Asteraceae</taxon>
        <taxon>Asteroideae</taxon>
        <taxon>Anthemideae</taxon>
        <taxon>Anthemidinae</taxon>
        <taxon>Tanacetum</taxon>
    </lineage>
</organism>
<keyword evidence="3" id="KW-1185">Reference proteome</keyword>
<feature type="compositionally biased region" description="Basic and acidic residues" evidence="1">
    <location>
        <begin position="154"/>
        <end position="166"/>
    </location>
</feature>
<dbReference type="EMBL" id="BQNB010013754">
    <property type="protein sequence ID" value="GJT19880.1"/>
    <property type="molecule type" value="Genomic_DNA"/>
</dbReference>